<gene>
    <name evidence="1" type="ORF">UFOPK1392_02242</name>
    <name evidence="2" type="ORF">UFOPK3733_00451</name>
</gene>
<dbReference type="SUPFAM" id="SSF53448">
    <property type="entry name" value="Nucleotide-diphospho-sugar transferases"/>
    <property type="match status" value="1"/>
</dbReference>
<evidence type="ECO:0000313" key="1">
    <source>
        <dbReference type="EMBL" id="CAB4324471.1"/>
    </source>
</evidence>
<dbReference type="Gene3D" id="3.90.550.10">
    <property type="entry name" value="Spore Coat Polysaccharide Biosynthesis Protein SpsA, Chain A"/>
    <property type="match status" value="1"/>
</dbReference>
<sequence length="333" mass="36780">MIVVFGEEPWLERAVRAVLASTGVSVQVVLVENGGSEPTIAELELLDRVSVVRPYRNTGFAEGCNLGVAASTTPIIALINPDAIAEPQALAALAEVARRPDVGIASGSLRLASAPDRMNSAGNDISFLGLSWAGRFNEPASSFPDEFDIASASGAAMACTRELWNSLGGLEESFFAYFEDTEFSIRCWQSGLRVVFVPDAVVVHRYEFSRNVEKFFLLERNRLVTTLTCFDTRHLIGIAPLLLFMELALIGLAAKDHWLPQKFRAYRSVIGNRHVLRRRRNSVMQARTASPRRFGDLLTTHLSPGNLPGARPPAFVERGLAIYWRILRRIARI</sequence>
<name>A0A6J5YJ32_9ZZZZ</name>
<dbReference type="EMBL" id="CAEMXZ010000154">
    <property type="protein sequence ID" value="CAB4324471.1"/>
    <property type="molecule type" value="Genomic_DNA"/>
</dbReference>
<proteinExistence type="predicted"/>
<dbReference type="AlphaFoldDB" id="A0A6J5YJ32"/>
<reference evidence="1" key="1">
    <citation type="submission" date="2020-05" db="EMBL/GenBank/DDBJ databases">
        <authorList>
            <person name="Chiriac C."/>
            <person name="Salcher M."/>
            <person name="Ghai R."/>
            <person name="Kavagutti S V."/>
        </authorList>
    </citation>
    <scope>NUCLEOTIDE SEQUENCE</scope>
</reference>
<evidence type="ECO:0000313" key="2">
    <source>
        <dbReference type="EMBL" id="CAB4927245.1"/>
    </source>
</evidence>
<dbReference type="EMBL" id="CAFBNC010000013">
    <property type="protein sequence ID" value="CAB4927245.1"/>
    <property type="molecule type" value="Genomic_DNA"/>
</dbReference>
<protein>
    <submittedName>
        <fullName evidence="1">Unannotated protein</fullName>
    </submittedName>
</protein>
<dbReference type="PANTHER" id="PTHR43179">
    <property type="entry name" value="RHAMNOSYLTRANSFERASE WBBL"/>
    <property type="match status" value="1"/>
</dbReference>
<dbReference type="Pfam" id="PF13641">
    <property type="entry name" value="Glyco_tranf_2_3"/>
    <property type="match status" value="1"/>
</dbReference>
<dbReference type="PANTHER" id="PTHR43179:SF7">
    <property type="entry name" value="RHAMNOSYLTRANSFERASE WBBL"/>
    <property type="match status" value="1"/>
</dbReference>
<accession>A0A6J5YJ32</accession>
<dbReference type="InterPro" id="IPR029044">
    <property type="entry name" value="Nucleotide-diphossugar_trans"/>
</dbReference>
<organism evidence="1">
    <name type="scientific">freshwater metagenome</name>
    <dbReference type="NCBI Taxonomy" id="449393"/>
    <lineage>
        <taxon>unclassified sequences</taxon>
        <taxon>metagenomes</taxon>
        <taxon>ecological metagenomes</taxon>
    </lineage>
</organism>